<comment type="caution">
    <text evidence="1">The sequence shown here is derived from an EMBL/GenBank/DDBJ whole genome shotgun (WGS) entry which is preliminary data.</text>
</comment>
<gene>
    <name evidence="1" type="ORF">IXB50_09480</name>
</gene>
<evidence type="ECO:0000313" key="1">
    <source>
        <dbReference type="EMBL" id="MBT9315656.1"/>
    </source>
</evidence>
<accession>A0A947GMQ2</accession>
<dbReference type="PANTHER" id="PTHR12526:SF584">
    <property type="entry name" value="GLYCOSYLTRANSFERASE"/>
    <property type="match status" value="1"/>
</dbReference>
<dbReference type="RefSeq" id="WP_215608720.1">
    <property type="nucleotide sequence ID" value="NZ_JADOES010000014.1"/>
</dbReference>
<dbReference type="EMBL" id="JADOES010000014">
    <property type="protein sequence ID" value="MBT9315656.1"/>
    <property type="molecule type" value="Genomic_DNA"/>
</dbReference>
<dbReference type="AlphaFoldDB" id="A0A947GMQ2"/>
<sequence>MKKILLVAPFVSLPGEPCFNRFLYLCYLWSTNYDVTLVTSAFCHPTKTKRERGSKDFQDLPFKLTLLDEPGYKSNVSFSRIYSHDRFHKNFESWLYQELESNSKFDIVYSAFPLIATNITLGKVKKKFGFKFIIDVQDVWPDSIFAALPLLKEFDFLLAPLREKAHRAYGYADGIVAVSKTYLDMAQARNPHTPGFVAYLGSDYQLIESIHPKPLDNSIIRFVYIGTLSHSYDIQTVIKGFGQVRAQFPNAELHIVGDGPERHQLETKSGDGVFFHGYMAYEDMAAFVKACHIAINPIVGNALQSITNKLSDYMAFGLPIISSQKNIEAIELIKARNGYLYEAGSAESFAEIASKTIVENPHQINNKHKPDDIDALFDRRVTYPKITDFIESV</sequence>
<proteinExistence type="predicted"/>
<reference evidence="1" key="2">
    <citation type="journal article" date="2021" name="Mar. Drugs">
        <title>Genome Reduction and Secondary Metabolism of the Marine Sponge-Associated Cyanobacterium Leptothoe.</title>
        <authorList>
            <person name="Konstantinou D."/>
            <person name="Popin R.V."/>
            <person name="Fewer D.P."/>
            <person name="Sivonen K."/>
            <person name="Gkelis S."/>
        </authorList>
    </citation>
    <scope>NUCLEOTIDE SEQUENCE</scope>
    <source>
        <strain evidence="1">TAU-MAC 1115</strain>
    </source>
</reference>
<protein>
    <submittedName>
        <fullName evidence="1">Glycosyltransferase</fullName>
    </submittedName>
</protein>
<organism evidence="1 2">
    <name type="scientific">Leptothoe spongobia TAU-MAC 1115</name>
    <dbReference type="NCBI Taxonomy" id="1967444"/>
    <lineage>
        <taxon>Bacteria</taxon>
        <taxon>Bacillati</taxon>
        <taxon>Cyanobacteriota</taxon>
        <taxon>Cyanophyceae</taxon>
        <taxon>Nodosilineales</taxon>
        <taxon>Cymatolegaceae</taxon>
        <taxon>Leptothoe</taxon>
        <taxon>Leptothoe spongobia</taxon>
    </lineage>
</organism>
<evidence type="ECO:0000313" key="2">
    <source>
        <dbReference type="Proteomes" id="UP000717364"/>
    </source>
</evidence>
<dbReference type="Gene3D" id="3.40.50.2000">
    <property type="entry name" value="Glycogen Phosphorylase B"/>
    <property type="match status" value="1"/>
</dbReference>
<dbReference type="SUPFAM" id="SSF53756">
    <property type="entry name" value="UDP-Glycosyltransferase/glycogen phosphorylase"/>
    <property type="match status" value="1"/>
</dbReference>
<keyword evidence="2" id="KW-1185">Reference proteome</keyword>
<reference evidence="1" key="1">
    <citation type="submission" date="2020-11" db="EMBL/GenBank/DDBJ databases">
        <authorList>
            <person name="Konstantinou D."/>
            <person name="Gkelis S."/>
            <person name="Popin R."/>
            <person name="Fewer D."/>
            <person name="Sivonen K."/>
        </authorList>
    </citation>
    <scope>NUCLEOTIDE SEQUENCE</scope>
    <source>
        <strain evidence="1">TAU-MAC 1115</strain>
    </source>
</reference>
<dbReference type="Proteomes" id="UP000717364">
    <property type="component" value="Unassembled WGS sequence"/>
</dbReference>
<dbReference type="Pfam" id="PF13692">
    <property type="entry name" value="Glyco_trans_1_4"/>
    <property type="match status" value="1"/>
</dbReference>
<name>A0A947GMQ2_9CYAN</name>
<dbReference type="PANTHER" id="PTHR12526">
    <property type="entry name" value="GLYCOSYLTRANSFERASE"/>
    <property type="match status" value="1"/>
</dbReference>